<reference evidence="2 3" key="1">
    <citation type="submission" date="2023-08" db="EMBL/GenBank/DDBJ databases">
        <title>Black Yeasts Isolated from many extreme environments.</title>
        <authorList>
            <person name="Coleine C."/>
            <person name="Stajich J.E."/>
            <person name="Selbmann L."/>
        </authorList>
    </citation>
    <scope>NUCLEOTIDE SEQUENCE [LARGE SCALE GENOMIC DNA]</scope>
    <source>
        <strain evidence="2 3">CCFEE 5910</strain>
    </source>
</reference>
<organism evidence="2 3">
    <name type="scientific">Lithohypha guttulata</name>
    <dbReference type="NCBI Taxonomy" id="1690604"/>
    <lineage>
        <taxon>Eukaryota</taxon>
        <taxon>Fungi</taxon>
        <taxon>Dikarya</taxon>
        <taxon>Ascomycota</taxon>
        <taxon>Pezizomycotina</taxon>
        <taxon>Eurotiomycetes</taxon>
        <taxon>Chaetothyriomycetidae</taxon>
        <taxon>Chaetothyriales</taxon>
        <taxon>Trichomeriaceae</taxon>
        <taxon>Lithohypha</taxon>
    </lineage>
</organism>
<dbReference type="AlphaFoldDB" id="A0AAN7Y8Z1"/>
<gene>
    <name evidence="2" type="ORF">LTR05_007217</name>
</gene>
<dbReference type="PANTHER" id="PTHR34776">
    <property type="entry name" value="F17F16.3 PROTEIN"/>
    <property type="match status" value="1"/>
</dbReference>
<accession>A0AAN7Y8Z1</accession>
<evidence type="ECO:0008006" key="4">
    <source>
        <dbReference type="Google" id="ProtNLM"/>
    </source>
</evidence>
<feature type="compositionally biased region" description="Basic and acidic residues" evidence="1">
    <location>
        <begin position="136"/>
        <end position="155"/>
    </location>
</feature>
<dbReference type="EMBL" id="JAVRRJ010000008">
    <property type="protein sequence ID" value="KAK5082075.1"/>
    <property type="molecule type" value="Genomic_DNA"/>
</dbReference>
<evidence type="ECO:0000256" key="1">
    <source>
        <dbReference type="SAM" id="MobiDB-lite"/>
    </source>
</evidence>
<dbReference type="PANTHER" id="PTHR34776:SF1">
    <property type="entry name" value="F17F16.3 PROTEIN"/>
    <property type="match status" value="1"/>
</dbReference>
<feature type="compositionally biased region" description="Low complexity" evidence="1">
    <location>
        <begin position="10"/>
        <end position="29"/>
    </location>
</feature>
<feature type="compositionally biased region" description="Basic and acidic residues" evidence="1">
    <location>
        <begin position="98"/>
        <end position="128"/>
    </location>
</feature>
<keyword evidence="3" id="KW-1185">Reference proteome</keyword>
<dbReference type="Proteomes" id="UP001309876">
    <property type="component" value="Unassembled WGS sequence"/>
</dbReference>
<feature type="region of interest" description="Disordered" evidence="1">
    <location>
        <begin position="1"/>
        <end position="174"/>
    </location>
</feature>
<sequence>MARRSARIASSQESQPPSSPPSTSQSSSPATGRKRKAESGTSPVAKRGKQDDKQQTTIEESMDVEKDDAQPPKPQVAEEEPQEPAETKDAPVNNDEAAPAKDEEQIDDKKNDTNGHATHEADTEKTDTQDQAQSEQPKEPQSDEKQPAQQEDKPSTSDSDNAVQPSARDDEVPSSIQEKGIIYFLYRGRVNIESPNSVQDIARSYLLLRPLPHGAKIGDGTIGDEHNCRLIAIPKKMLPVSGRDKWTAFVEKSNTSFKELKDTFMKGDDRQTQAGASHSPAATPAAEGVYAITSTGRDSHLAYILTLPEKLGDVQNDLGLRPQGSFVVSVKNPKAPGPANANIGIDPGYSKDIQSIFGGLRWAPMRSDMLNYEGCQFLMIGEDGGLDSATEAQAGDENKKDAKEELEKLEGEDEVRIEHLKGDDAIFADLGTNAKDYPSLQTTW</sequence>
<comment type="caution">
    <text evidence="2">The sequence shown here is derived from an EMBL/GenBank/DDBJ whole genome shotgun (WGS) entry which is preliminary data.</text>
</comment>
<protein>
    <recommendedName>
        <fullName evidence="4">BTB domain transcription factor</fullName>
    </recommendedName>
</protein>
<name>A0AAN7Y8Z1_9EURO</name>
<proteinExistence type="predicted"/>
<evidence type="ECO:0000313" key="2">
    <source>
        <dbReference type="EMBL" id="KAK5082075.1"/>
    </source>
</evidence>
<evidence type="ECO:0000313" key="3">
    <source>
        <dbReference type="Proteomes" id="UP001309876"/>
    </source>
</evidence>